<dbReference type="Proteomes" id="UP000813427">
    <property type="component" value="Unassembled WGS sequence"/>
</dbReference>
<keyword evidence="2" id="KW-1185">Reference proteome</keyword>
<reference evidence="1" key="1">
    <citation type="journal article" date="2021" name="Nat. Commun.">
        <title>Genetic determinants of endophytism in the Arabidopsis root mycobiome.</title>
        <authorList>
            <person name="Mesny F."/>
            <person name="Miyauchi S."/>
            <person name="Thiergart T."/>
            <person name="Pickel B."/>
            <person name="Atanasova L."/>
            <person name="Karlsson M."/>
            <person name="Huettel B."/>
            <person name="Barry K.W."/>
            <person name="Haridas S."/>
            <person name="Chen C."/>
            <person name="Bauer D."/>
            <person name="Andreopoulos W."/>
            <person name="Pangilinan J."/>
            <person name="LaButti K."/>
            <person name="Riley R."/>
            <person name="Lipzen A."/>
            <person name="Clum A."/>
            <person name="Drula E."/>
            <person name="Henrissat B."/>
            <person name="Kohler A."/>
            <person name="Grigoriev I.V."/>
            <person name="Martin F.M."/>
            <person name="Hacquard S."/>
        </authorList>
    </citation>
    <scope>NUCLEOTIDE SEQUENCE</scope>
    <source>
        <strain evidence="1">MPI-SDFR-AT-0068</strain>
    </source>
</reference>
<evidence type="ECO:0000313" key="1">
    <source>
        <dbReference type="EMBL" id="KAH7233085.1"/>
    </source>
</evidence>
<dbReference type="AlphaFoldDB" id="A0A8K0W5U3"/>
<evidence type="ECO:0000313" key="2">
    <source>
        <dbReference type="Proteomes" id="UP000813427"/>
    </source>
</evidence>
<organism evidence="1 2">
    <name type="scientific">Fusarium tricinctum</name>
    <dbReference type="NCBI Taxonomy" id="61284"/>
    <lineage>
        <taxon>Eukaryota</taxon>
        <taxon>Fungi</taxon>
        <taxon>Dikarya</taxon>
        <taxon>Ascomycota</taxon>
        <taxon>Pezizomycotina</taxon>
        <taxon>Sordariomycetes</taxon>
        <taxon>Hypocreomycetidae</taxon>
        <taxon>Hypocreales</taxon>
        <taxon>Nectriaceae</taxon>
        <taxon>Fusarium</taxon>
        <taxon>Fusarium tricinctum species complex</taxon>
    </lineage>
</organism>
<comment type="caution">
    <text evidence="1">The sequence shown here is derived from an EMBL/GenBank/DDBJ whole genome shotgun (WGS) entry which is preliminary data.</text>
</comment>
<sequence length="118" mass="12857">MQFLGTIEPLSIYITLDTRAKAGEYHWGLILTDAAAIPVLHDASNRVGPWTYRERRGNPAHPLTLIALIRIGDVHSPHAKHASIILPNAIEKQAVNIGLKYASISEAGEGAAVINRLF</sequence>
<dbReference type="EMBL" id="JAGPXF010000008">
    <property type="protein sequence ID" value="KAH7233085.1"/>
    <property type="molecule type" value="Genomic_DNA"/>
</dbReference>
<gene>
    <name evidence="1" type="ORF">BKA59DRAFT_460543</name>
</gene>
<protein>
    <submittedName>
        <fullName evidence="1">Uncharacterized protein</fullName>
    </submittedName>
</protein>
<proteinExistence type="predicted"/>
<accession>A0A8K0W5U3</accession>
<name>A0A8K0W5U3_9HYPO</name>
<dbReference type="OrthoDB" id="3016366at2759"/>